<organism evidence="1">
    <name type="scientific">marine sediment metagenome</name>
    <dbReference type="NCBI Taxonomy" id="412755"/>
    <lineage>
        <taxon>unclassified sequences</taxon>
        <taxon>metagenomes</taxon>
        <taxon>ecological metagenomes</taxon>
    </lineage>
</organism>
<evidence type="ECO:0000313" key="1">
    <source>
        <dbReference type="EMBL" id="GAJ07153.1"/>
    </source>
</evidence>
<reference evidence="1" key="1">
    <citation type="journal article" date="2014" name="Front. Microbiol.">
        <title>High frequency of phylogenetically diverse reductive dehalogenase-homologous genes in deep subseafloor sedimentary metagenomes.</title>
        <authorList>
            <person name="Kawai M."/>
            <person name="Futagami T."/>
            <person name="Toyoda A."/>
            <person name="Takaki Y."/>
            <person name="Nishi S."/>
            <person name="Hori S."/>
            <person name="Arai W."/>
            <person name="Tsubouchi T."/>
            <person name="Morono Y."/>
            <person name="Uchiyama I."/>
            <person name="Ito T."/>
            <person name="Fujiyama A."/>
            <person name="Inagaki F."/>
            <person name="Takami H."/>
        </authorList>
    </citation>
    <scope>NUCLEOTIDE SEQUENCE</scope>
    <source>
        <strain evidence="1">Expedition CK06-06</strain>
    </source>
</reference>
<comment type="caution">
    <text evidence="1">The sequence shown here is derived from an EMBL/GenBank/DDBJ whole genome shotgun (WGS) entry which is preliminary data.</text>
</comment>
<sequence length="238" mass="25967">VELFGLPFLAPAWVIAKVTYPERWWEEIIPIIGSPTVGESQLAMGGDFEITFPKGFDREGEFTLKVEVHPGPTYTMDSITLPPFPPVASEETTFIVAGEVPPEELGFRNFRILSYSKNGGPPVTPPGVLELDIGDRCRVNLGFDHMNGAVTGKFHAAIWQESAFDPHDEILNAEKTFSVPSTPDWVPVEDSVDIIITSAISPGSEYGLYAKIMGITGGDIFTEYLGNVITIIGVPPEE</sequence>
<feature type="non-terminal residue" evidence="1">
    <location>
        <position position="238"/>
    </location>
</feature>
<protein>
    <submittedName>
        <fullName evidence="1">Uncharacterized protein</fullName>
    </submittedName>
</protein>
<accession>X1TPA2</accession>
<gene>
    <name evidence="1" type="ORF">S12H4_52338</name>
</gene>
<dbReference type="EMBL" id="BARW01033193">
    <property type="protein sequence ID" value="GAJ07153.1"/>
    <property type="molecule type" value="Genomic_DNA"/>
</dbReference>
<name>X1TPA2_9ZZZZ</name>
<dbReference type="AlphaFoldDB" id="X1TPA2"/>
<proteinExistence type="predicted"/>
<feature type="non-terminal residue" evidence="1">
    <location>
        <position position="1"/>
    </location>
</feature>